<protein>
    <recommendedName>
        <fullName evidence="4">DUF4012 domain-containing protein</fullName>
    </recommendedName>
</protein>
<evidence type="ECO:0000256" key="1">
    <source>
        <dbReference type="SAM" id="Phobius"/>
    </source>
</evidence>
<proteinExistence type="predicted"/>
<feature type="transmembrane region" description="Helical" evidence="1">
    <location>
        <begin position="36"/>
        <end position="61"/>
    </location>
</feature>
<sequence>MTDVTLLNKNLSPNLNKPKPVLSKFSKFWTPKNKKILISVFSVLLIFITITATLGFFFVYLPAKNLMAQANQMKLQATELRTAVTDKDLVKAKTELSTIRTQLNKFESTYKKVSYAKIIPYVNSYYKDGSQIINIAKESIETGDILISAIEPYQDFLGLKGSAVDSAQTTEDRISFLTESVEGLIPHFDTIEKRVENIQKSLDQIDPDRYPDEFRGYKVKSTLLKAKELVTEAEKFLKDGKPILTKTSWLLGKDAPRNYLMIFQNDAELRPSGGFWTAYGTLIVNKGKITPGISDDIYSLDDRLNSTIPAPRIIKSYHINVPYLNLRDMNLYADFPTDAKIFLDNYNKITGNKQKIDAIIALDTQVLVDLVEVLGRIGVSGYGNFSADPDKRCDGCPQIIYQLEWMAGRPRDYIETDRKGFLGPLMHSLLSNAMGSEKSKMAPLAQAAFTNIYQKHILFYFSDQEMQKAAELANIAGKITQTAENIDYIHLNDANFSSAKTNLFINQKIKHEIISQNGKVEHKITVTYTNPSRASNCNLEKGDLCLNAPKYRNMFRFYVPKGSQLIKMTGSEVEPVLYDESGKQVFEGFYGNKYPLYAQSSNRVSVQYTSPISPSSDYTLLLQKQPGTKAVEYQLFVNGKQQDTFDWVADKTIKLAL</sequence>
<dbReference type="Proteomes" id="UP000034406">
    <property type="component" value="Unassembled WGS sequence"/>
</dbReference>
<dbReference type="InterPro" id="IPR025101">
    <property type="entry name" value="DUF4012"/>
</dbReference>
<dbReference type="AlphaFoldDB" id="A0A0G0JV35"/>
<evidence type="ECO:0000313" key="3">
    <source>
        <dbReference type="Proteomes" id="UP000034406"/>
    </source>
</evidence>
<keyword evidence="1" id="KW-0472">Membrane</keyword>
<name>A0A0G0JV35_9BACT</name>
<dbReference type="EMBL" id="LBUT01000003">
    <property type="protein sequence ID" value="KKQ71408.1"/>
    <property type="molecule type" value="Genomic_DNA"/>
</dbReference>
<dbReference type="STRING" id="1618490.US90_C0003G0051"/>
<accession>A0A0G0JV35</accession>
<evidence type="ECO:0000313" key="2">
    <source>
        <dbReference type="EMBL" id="KKQ71408.1"/>
    </source>
</evidence>
<keyword evidence="1" id="KW-0812">Transmembrane</keyword>
<dbReference type="Pfam" id="PF13196">
    <property type="entry name" value="DUF4012"/>
    <property type="match status" value="1"/>
</dbReference>
<organism evidence="2 3">
    <name type="scientific">Candidatus Shapirobacteria bacterium GW2011_GWE2_38_30</name>
    <dbReference type="NCBI Taxonomy" id="1618490"/>
    <lineage>
        <taxon>Bacteria</taxon>
        <taxon>Candidatus Shapironibacteriota</taxon>
    </lineage>
</organism>
<keyword evidence="1" id="KW-1133">Transmembrane helix</keyword>
<comment type="caution">
    <text evidence="2">The sequence shown here is derived from an EMBL/GenBank/DDBJ whole genome shotgun (WGS) entry which is preliminary data.</text>
</comment>
<evidence type="ECO:0008006" key="4">
    <source>
        <dbReference type="Google" id="ProtNLM"/>
    </source>
</evidence>
<gene>
    <name evidence="2" type="ORF">US90_C0003G0051</name>
</gene>
<reference evidence="2 3" key="1">
    <citation type="journal article" date="2015" name="Nature">
        <title>rRNA introns, odd ribosomes, and small enigmatic genomes across a large radiation of phyla.</title>
        <authorList>
            <person name="Brown C.T."/>
            <person name="Hug L.A."/>
            <person name="Thomas B.C."/>
            <person name="Sharon I."/>
            <person name="Castelle C.J."/>
            <person name="Singh A."/>
            <person name="Wilkins M.J."/>
            <person name="Williams K.H."/>
            <person name="Banfield J.F."/>
        </authorList>
    </citation>
    <scope>NUCLEOTIDE SEQUENCE [LARGE SCALE GENOMIC DNA]</scope>
</reference>